<keyword evidence="2" id="KW-1185">Reference proteome</keyword>
<sequence length="350" mass="37877">MSWVADLPLLRLLAHRLAGPRLLSPADAVGHLGAVQAQDLPGALTSLALRTDGTVESVRAALDAGAIVRTWSMRGTLHLVPAEDAGWMTAITGARTDAAAAKRHAELGITEPVLVQAGEIAEEVLAGRELRRADLFARWNEADLLTHSQTAVHLLGLLCRAGELTLGPMSGTEQLVVRCRDWIPAPRHLGPDAGLDEWLTRYLHSHGPATERDAARWFGLPLGPIRASLARIAGKVERLEAAGETYYADPGLADLLTEHRRDASRLMLLPGFDEFMLGYVDRSFAVPPDRLDRLVPGGNGMFRSTIVKGGRVIGLWRRGRSAGSAVEIEPFRPLGPRVEASVQRAFARLP</sequence>
<proteinExistence type="predicted"/>
<dbReference type="InterPro" id="IPR009351">
    <property type="entry name" value="AlkZ-like"/>
</dbReference>
<evidence type="ECO:0000313" key="1">
    <source>
        <dbReference type="EMBL" id="SEE69019.1"/>
    </source>
</evidence>
<dbReference type="AlphaFoldDB" id="A0A1H5KVZ4"/>
<dbReference type="Proteomes" id="UP000199220">
    <property type="component" value="Unassembled WGS sequence"/>
</dbReference>
<dbReference type="Pfam" id="PF06224">
    <property type="entry name" value="AlkZ-like"/>
    <property type="match status" value="1"/>
</dbReference>
<dbReference type="OrthoDB" id="9148135at2"/>
<name>A0A1H5KVZ4_9MICO</name>
<gene>
    <name evidence="1" type="ORF">SAMN04488554_2481</name>
</gene>
<evidence type="ECO:0000313" key="2">
    <source>
        <dbReference type="Proteomes" id="UP000199220"/>
    </source>
</evidence>
<dbReference type="EMBL" id="FNTX01000002">
    <property type="protein sequence ID" value="SEE69019.1"/>
    <property type="molecule type" value="Genomic_DNA"/>
</dbReference>
<keyword evidence="1" id="KW-0238">DNA-binding</keyword>
<reference evidence="2" key="1">
    <citation type="submission" date="2016-10" db="EMBL/GenBank/DDBJ databases">
        <authorList>
            <person name="Varghese N."/>
            <person name="Submissions S."/>
        </authorList>
    </citation>
    <scope>NUCLEOTIDE SEQUENCE [LARGE SCALE GENOMIC DNA]</scope>
    <source>
        <strain evidence="2">DSM 21368</strain>
    </source>
</reference>
<protein>
    <submittedName>
        <fullName evidence="1">Winged helix DNA-binding domain-containing protein</fullName>
    </submittedName>
</protein>
<dbReference type="PANTHER" id="PTHR38479:SF2">
    <property type="entry name" value="WINGED HELIX DNA-BINDING DOMAIN-CONTAINING PROTEIN"/>
    <property type="match status" value="1"/>
</dbReference>
<accession>A0A1H5KVZ4</accession>
<dbReference type="PANTHER" id="PTHR38479">
    <property type="entry name" value="LMO0824 PROTEIN"/>
    <property type="match status" value="1"/>
</dbReference>
<organism evidence="1 2">
    <name type="scientific">Ruania alba</name>
    <dbReference type="NCBI Taxonomy" id="648782"/>
    <lineage>
        <taxon>Bacteria</taxon>
        <taxon>Bacillati</taxon>
        <taxon>Actinomycetota</taxon>
        <taxon>Actinomycetes</taxon>
        <taxon>Micrococcales</taxon>
        <taxon>Ruaniaceae</taxon>
        <taxon>Ruania</taxon>
    </lineage>
</organism>
<dbReference type="GO" id="GO:0003677">
    <property type="term" value="F:DNA binding"/>
    <property type="evidence" value="ECO:0007669"/>
    <property type="project" value="UniProtKB-KW"/>
</dbReference>
<dbReference type="RefSeq" id="WP_089773432.1">
    <property type="nucleotide sequence ID" value="NZ_FNTX01000002.1"/>
</dbReference>
<dbReference type="STRING" id="648782.SAMN04488554_2481"/>